<feature type="region of interest" description="Disordered" evidence="3">
    <location>
        <begin position="291"/>
        <end position="320"/>
    </location>
</feature>
<keyword evidence="5" id="KW-0969">Cilium</keyword>
<reference evidence="6" key="1">
    <citation type="journal article" date="2015" name="PLoS Genet.">
        <title>Genome Sequence and Transcriptome Analyses of Chrysochromulina tobin: Metabolic Tools for Enhanced Algal Fitness in the Prominent Order Prymnesiales (Haptophyceae).</title>
        <authorList>
            <person name="Hovde B.T."/>
            <person name="Deodato C.R."/>
            <person name="Hunsperger H.M."/>
            <person name="Ryken S.A."/>
            <person name="Yost W."/>
            <person name="Jha R.K."/>
            <person name="Patterson J."/>
            <person name="Monnat R.J. Jr."/>
            <person name="Barlow S.B."/>
            <person name="Starkenburg S.R."/>
            <person name="Cattolico R.A."/>
        </authorList>
    </citation>
    <scope>NUCLEOTIDE SEQUENCE</scope>
    <source>
        <strain evidence="6">CCMP291</strain>
    </source>
</reference>
<dbReference type="InterPro" id="IPR011992">
    <property type="entry name" value="EF-hand-dom_pair"/>
</dbReference>
<gene>
    <name evidence="5" type="ORF">Ctob_010622</name>
</gene>
<dbReference type="InterPro" id="IPR018247">
    <property type="entry name" value="EF_Hand_1_Ca_BS"/>
</dbReference>
<name>A0A0M0JHM4_9EUKA</name>
<keyword evidence="6" id="KW-1185">Reference proteome</keyword>
<feature type="domain" description="EF-hand" evidence="4">
    <location>
        <begin position="173"/>
        <end position="199"/>
    </location>
</feature>
<organism evidence="5 6">
    <name type="scientific">Chrysochromulina tobinii</name>
    <dbReference type="NCBI Taxonomy" id="1460289"/>
    <lineage>
        <taxon>Eukaryota</taxon>
        <taxon>Haptista</taxon>
        <taxon>Haptophyta</taxon>
        <taxon>Prymnesiophyceae</taxon>
        <taxon>Prymnesiales</taxon>
        <taxon>Chrysochromulinaceae</taxon>
        <taxon>Chrysochromulina</taxon>
    </lineage>
</organism>
<dbReference type="InterPro" id="IPR054322">
    <property type="entry name" value="FCABP_EF-hand"/>
</dbReference>
<dbReference type="Pfam" id="PF22592">
    <property type="entry name" value="FCaBP_EF-hand"/>
    <property type="match status" value="1"/>
</dbReference>
<dbReference type="Proteomes" id="UP000037460">
    <property type="component" value="Unassembled WGS sequence"/>
</dbReference>
<protein>
    <submittedName>
        <fullName evidence="5">Flagellar calcium-binding protein</fullName>
    </submittedName>
</protein>
<evidence type="ECO:0000313" key="6">
    <source>
        <dbReference type="Proteomes" id="UP000037460"/>
    </source>
</evidence>
<dbReference type="PROSITE" id="PS50222">
    <property type="entry name" value="EF_HAND_2"/>
    <property type="match status" value="1"/>
</dbReference>
<dbReference type="AlphaFoldDB" id="A0A0M0JHM4"/>
<dbReference type="PROSITE" id="PS00018">
    <property type="entry name" value="EF_HAND_1"/>
    <property type="match status" value="1"/>
</dbReference>
<keyword evidence="5" id="KW-0282">Flagellum</keyword>
<proteinExistence type="inferred from homology"/>
<comment type="caution">
    <text evidence="5">The sequence shown here is derived from an EMBL/GenBank/DDBJ whole genome shotgun (WGS) entry which is preliminary data.</text>
</comment>
<dbReference type="EMBL" id="JWZX01002921">
    <property type="protein sequence ID" value="KOO25847.1"/>
    <property type="molecule type" value="Genomic_DNA"/>
</dbReference>
<dbReference type="InterPro" id="IPR002048">
    <property type="entry name" value="EF_hand_dom"/>
</dbReference>
<evidence type="ECO:0000256" key="1">
    <source>
        <dbReference type="ARBA" id="ARBA00005727"/>
    </source>
</evidence>
<evidence type="ECO:0000256" key="3">
    <source>
        <dbReference type="SAM" id="MobiDB-lite"/>
    </source>
</evidence>
<dbReference type="Gene3D" id="1.10.238.10">
    <property type="entry name" value="EF-hand"/>
    <property type="match status" value="2"/>
</dbReference>
<sequence>MLVAAFDCCEKDNEEHKKQREELYASFDGNANGLISLNETGSGVLQRLSYLYGKEAMPLYKRYYRSFIRAFMDARDASPPSGRPDDTQFVCKSEFRLLLVYLRVYATWHEVFRLVDCARTRGGSKLNYLDVEVPEGDYRISRDEWLQALPKVRVAALSWAPFIALRAASAADFDEMDVNGGGHVDLQEFCEWVERAEKLAATPIGVELGVNEPLDRAAITPRQWHTAPCETLARLKAEGGSGGTAACKSPLKPEAKLGAYDMRPTKRAADLPLNRAEMAARAEVAIKGVRRPGPTSARSAVTAMTSSGPVRPAAAAPAPARLRTAQPIAQTTAELSRLEAVEVGHDPD</sequence>
<accession>A0A0M0JHM4</accession>
<keyword evidence="5" id="KW-0966">Cell projection</keyword>
<evidence type="ECO:0000256" key="2">
    <source>
        <dbReference type="ARBA" id="ARBA00022837"/>
    </source>
</evidence>
<dbReference type="GO" id="GO:0005509">
    <property type="term" value="F:calcium ion binding"/>
    <property type="evidence" value="ECO:0007669"/>
    <property type="project" value="InterPro"/>
</dbReference>
<comment type="similarity">
    <text evidence="1">Belongs to the calflagin family.</text>
</comment>
<dbReference type="SUPFAM" id="SSF47473">
    <property type="entry name" value="EF-hand"/>
    <property type="match status" value="1"/>
</dbReference>
<evidence type="ECO:0000313" key="5">
    <source>
        <dbReference type="EMBL" id="KOO25847.1"/>
    </source>
</evidence>
<evidence type="ECO:0000259" key="4">
    <source>
        <dbReference type="PROSITE" id="PS50222"/>
    </source>
</evidence>
<dbReference type="OrthoDB" id="26525at2759"/>
<feature type="compositionally biased region" description="Polar residues" evidence="3">
    <location>
        <begin position="296"/>
        <end position="308"/>
    </location>
</feature>
<keyword evidence="2" id="KW-0106">Calcium</keyword>